<evidence type="ECO:0000259" key="3">
    <source>
        <dbReference type="SMART" id="SM00382"/>
    </source>
</evidence>
<dbReference type="SMART" id="SM00382">
    <property type="entry name" value="AAA"/>
    <property type="match status" value="1"/>
</dbReference>
<dbReference type="PIRSF" id="PIRSF005719">
    <property type="entry name" value="SMC"/>
    <property type="match status" value="1"/>
</dbReference>
<feature type="coiled-coil region" evidence="2">
    <location>
        <begin position="265"/>
        <end position="304"/>
    </location>
</feature>
<dbReference type="InterPro" id="IPR027417">
    <property type="entry name" value="P-loop_NTPase"/>
</dbReference>
<dbReference type="Proteomes" id="UP000230729">
    <property type="component" value="Unassembled WGS sequence"/>
</dbReference>
<evidence type="ECO:0000256" key="2">
    <source>
        <dbReference type="SAM" id="Coils"/>
    </source>
</evidence>
<reference evidence="4 5" key="1">
    <citation type="submission" date="2017-09" db="EMBL/GenBank/DDBJ databases">
        <title>Depth-based differentiation of microbial function through sediment-hosted aquifers and enrichment of novel symbionts in the deep terrestrial subsurface.</title>
        <authorList>
            <person name="Probst A.J."/>
            <person name="Ladd B."/>
            <person name="Jarett J.K."/>
            <person name="Geller-Mcgrath D.E."/>
            <person name="Sieber C.M."/>
            <person name="Emerson J.B."/>
            <person name="Anantharaman K."/>
            <person name="Thomas B.C."/>
            <person name="Malmstrom R."/>
            <person name="Stieglmeier M."/>
            <person name="Klingl A."/>
            <person name="Woyke T."/>
            <person name="Ryan C.M."/>
            <person name="Banfield J.F."/>
        </authorList>
    </citation>
    <scope>NUCLEOTIDE SEQUENCE [LARGE SCALE GENOMIC DNA]</scope>
    <source>
        <strain evidence="4">CG23_combo_of_CG06-09_8_20_14_all_49_15</strain>
    </source>
</reference>
<evidence type="ECO:0000313" key="5">
    <source>
        <dbReference type="Proteomes" id="UP000230729"/>
    </source>
</evidence>
<evidence type="ECO:0000256" key="1">
    <source>
        <dbReference type="ARBA" id="ARBA00023054"/>
    </source>
</evidence>
<keyword evidence="1 2" id="KW-0175">Coiled coil</keyword>
<name>A0A2G9ZL58_9BACT</name>
<dbReference type="Pfam" id="PF02463">
    <property type="entry name" value="SMC_N"/>
    <property type="match status" value="1"/>
</dbReference>
<feature type="domain" description="AAA+ ATPase" evidence="3">
    <location>
        <begin position="30"/>
        <end position="871"/>
    </location>
</feature>
<organism evidence="4 5">
    <name type="scientific">Candidatus Falkowbacteria bacterium CG23_combo_of_CG06-09_8_20_14_all_49_15</name>
    <dbReference type="NCBI Taxonomy" id="1974572"/>
    <lineage>
        <taxon>Bacteria</taxon>
        <taxon>Candidatus Falkowiibacteriota</taxon>
    </lineage>
</organism>
<evidence type="ECO:0000313" key="4">
    <source>
        <dbReference type="EMBL" id="PIP33909.1"/>
    </source>
</evidence>
<accession>A0A2G9ZL58</accession>
<dbReference type="AlphaFoldDB" id="A0A2G9ZL58"/>
<dbReference type="SUPFAM" id="SSF52540">
    <property type="entry name" value="P-loop containing nucleoside triphosphate hydrolases"/>
    <property type="match status" value="1"/>
</dbReference>
<dbReference type="InterPro" id="IPR024704">
    <property type="entry name" value="SMC"/>
</dbReference>
<dbReference type="PANTHER" id="PTHR43977">
    <property type="entry name" value="STRUCTURAL MAINTENANCE OF CHROMOSOMES PROTEIN 3"/>
    <property type="match status" value="1"/>
</dbReference>
<dbReference type="GO" id="GO:0005524">
    <property type="term" value="F:ATP binding"/>
    <property type="evidence" value="ECO:0007669"/>
    <property type="project" value="InterPro"/>
</dbReference>
<gene>
    <name evidence="4" type="ORF">COX22_01840</name>
</gene>
<protein>
    <recommendedName>
        <fullName evidence="3">AAA+ ATPase domain-containing protein</fullName>
    </recommendedName>
</protein>
<dbReference type="InterPro" id="IPR003395">
    <property type="entry name" value="RecF/RecN/SMC_N"/>
</dbReference>
<dbReference type="InterPro" id="IPR003593">
    <property type="entry name" value="AAA+_ATPase"/>
</dbReference>
<dbReference type="GO" id="GO:0016887">
    <property type="term" value="F:ATP hydrolysis activity"/>
    <property type="evidence" value="ECO:0007669"/>
    <property type="project" value="InterPro"/>
</dbReference>
<dbReference type="Gene3D" id="3.40.50.300">
    <property type="entry name" value="P-loop containing nucleotide triphosphate hydrolases"/>
    <property type="match status" value="2"/>
</dbReference>
<dbReference type="EMBL" id="PCSD01000038">
    <property type="protein sequence ID" value="PIP33909.1"/>
    <property type="molecule type" value="Genomic_DNA"/>
</dbReference>
<feature type="coiled-coil region" evidence="2">
    <location>
        <begin position="478"/>
        <end position="538"/>
    </location>
</feature>
<proteinExistence type="predicted"/>
<sequence>MYLEKLEIQGFKSFASKNILLFPGMLDKTRRGITAIVGPNGSGKSNTADAIRWVLGEQSMKTLRGKKSEDVIFSGSDKKGRLGMCEVSLCLNNEDRQAPVDFSQVVITRRLFRDGESEYLLNGSRVRLSDIQILLAKARFGQKTYSVIGQGVVEGFLNSSLAERKEFFDEATGVKQFQIKRDEALNKLRLSYENLEQAKMLMAEIEPRMKSLTKQVNRLRRREEIAGELKILQKEYYSRSWREIQEKFSGLNRDFLEKEKSKFDREKKLSSLANELEKIEKAEAQQSEEKAWQAEVARRQKEKEDWANQLARVEASWEVSLEQNGQFDLAWFYRRQEDLRRQLAAAQEEDGRLERELSPLAANEERLRAVQADRQKRLAELRQKIQARASQPENLSAAQILNALDNSLNHLSQAEKENDLEKIRFYLREIRKELTVLAAAARFFDSAAETEKYQAEIISLAAEQERQAEDLSAARFQRMALLERRKRLQENINVWEQEQKETASKLKTYDPAGQSERRAELSAERENIKNKISLLVSELTLWQEKINAAAVARDQKRGEVFALQRSFQTVQNELNSLNLELNELQINAARQETKLEDLENEIRQNYGSLKDIREHQPQGEFDRAAAGEKISYLKRQMDLIGGIDPEAENEYQATKERFDFLSGQIKDLCDAIVSLDKIIRELDETIKERFDNEFNNIVKKFDEYFKILFSGGSAKVIKVMADGEEAGSAEEESASAAAGPDAGLDLKKIKFLQKHNATGLAGVEIQATPPGKKIKSIAMLSGGERALTAIAMICAIISANPSPFVVLDEVDAALDESNSERLAKILDDLSHKTQFIVITHNRSSMRRANILYGVTMGDDGISRLLSVKLDEATDVAGK</sequence>
<comment type="caution">
    <text evidence="4">The sequence shown here is derived from an EMBL/GenBank/DDBJ whole genome shotgun (WGS) entry which is preliminary data.</text>
</comment>
<feature type="coiled-coil region" evidence="2">
    <location>
        <begin position="567"/>
        <end position="615"/>
    </location>
</feature>